<proteinExistence type="predicted"/>
<dbReference type="EMBL" id="UYRU01074433">
    <property type="protein sequence ID" value="VDN24616.1"/>
    <property type="molecule type" value="Genomic_DNA"/>
</dbReference>
<evidence type="ECO:0000313" key="2">
    <source>
        <dbReference type="EMBL" id="VDN24616.1"/>
    </source>
</evidence>
<feature type="compositionally biased region" description="Polar residues" evidence="1">
    <location>
        <begin position="55"/>
        <end position="68"/>
    </location>
</feature>
<dbReference type="AlphaFoldDB" id="A0A3P7Q269"/>
<accession>A0A3P7Q269</accession>
<evidence type="ECO:0000256" key="1">
    <source>
        <dbReference type="SAM" id="MobiDB-lite"/>
    </source>
</evidence>
<keyword evidence="3" id="KW-1185">Reference proteome</keyword>
<organism evidence="2 3">
    <name type="scientific">Dibothriocephalus latus</name>
    <name type="common">Fish tapeworm</name>
    <name type="synonym">Diphyllobothrium latum</name>
    <dbReference type="NCBI Taxonomy" id="60516"/>
    <lineage>
        <taxon>Eukaryota</taxon>
        <taxon>Metazoa</taxon>
        <taxon>Spiralia</taxon>
        <taxon>Lophotrochozoa</taxon>
        <taxon>Platyhelminthes</taxon>
        <taxon>Cestoda</taxon>
        <taxon>Eucestoda</taxon>
        <taxon>Diphyllobothriidea</taxon>
        <taxon>Diphyllobothriidae</taxon>
        <taxon>Dibothriocephalus</taxon>
    </lineage>
</organism>
<protein>
    <submittedName>
        <fullName evidence="2">Uncharacterized protein</fullName>
    </submittedName>
</protein>
<gene>
    <name evidence="2" type="ORF">DILT_LOCUS14474</name>
</gene>
<evidence type="ECO:0000313" key="3">
    <source>
        <dbReference type="Proteomes" id="UP000281553"/>
    </source>
</evidence>
<name>A0A3P7Q269_DIBLA</name>
<feature type="region of interest" description="Disordered" evidence="1">
    <location>
        <begin position="42"/>
        <end position="80"/>
    </location>
</feature>
<sequence length="130" mass="14100">MQNGASAVSARSNLNASGSAIRRKTPINFTEARKECIVLATGLSPWPNDPASLKGTESTSSTAQSSPEDSGPGVDPATNQTATVVDWLSEQLRRYGPVNYVKLPRYVGSLWQVPFWYMLAFLLLNINKGL</sequence>
<dbReference type="Proteomes" id="UP000281553">
    <property type="component" value="Unassembled WGS sequence"/>
</dbReference>
<dbReference type="OrthoDB" id="439993at2759"/>
<reference evidence="2 3" key="1">
    <citation type="submission" date="2018-11" db="EMBL/GenBank/DDBJ databases">
        <authorList>
            <consortium name="Pathogen Informatics"/>
        </authorList>
    </citation>
    <scope>NUCLEOTIDE SEQUENCE [LARGE SCALE GENOMIC DNA]</scope>
</reference>